<sequence>MKRAVISQGKKAPDWTPDVDGTEALGVSQSLAWEWDRLPRGHNPIFHEITMAEFFRRALTNLLNEQAVKTLANNKAFQNFALRTHLHVEQTKKTVAEMAQKDIKPEEALPAIKHIKEFGQALKEEFQKDLRRFK</sequence>
<dbReference type="RefSeq" id="XP_008861570.1">
    <property type="nucleotide sequence ID" value="XM_008863348.1"/>
</dbReference>
<dbReference type="GeneID" id="20077579"/>
<dbReference type="eggNOG" id="ENOG502S5FP">
    <property type="taxonomic scope" value="Eukaryota"/>
</dbReference>
<gene>
    <name evidence="2" type="ORF">H310_00529</name>
</gene>
<accession>A0A024UUY1</accession>
<dbReference type="AlphaFoldDB" id="A0A024UUY1"/>
<protein>
    <submittedName>
        <fullName evidence="2">Uncharacterized protein</fullName>
    </submittedName>
</protein>
<dbReference type="PANTHER" id="PTHR34966:SF1">
    <property type="entry name" value="OS04G0508100 PROTEIN"/>
    <property type="match status" value="1"/>
</dbReference>
<organism evidence="2">
    <name type="scientific">Aphanomyces invadans</name>
    <dbReference type="NCBI Taxonomy" id="157072"/>
    <lineage>
        <taxon>Eukaryota</taxon>
        <taxon>Sar</taxon>
        <taxon>Stramenopiles</taxon>
        <taxon>Oomycota</taxon>
        <taxon>Saprolegniomycetes</taxon>
        <taxon>Saprolegniales</taxon>
        <taxon>Verrucalvaceae</taxon>
        <taxon>Aphanomyces</taxon>
    </lineage>
</organism>
<dbReference type="OrthoDB" id="2101583at2759"/>
<dbReference type="EMBL" id="KI913952">
    <property type="protein sequence ID" value="ETW10159.1"/>
    <property type="molecule type" value="Genomic_DNA"/>
</dbReference>
<name>A0A024UUY1_9STRA</name>
<evidence type="ECO:0000313" key="2">
    <source>
        <dbReference type="EMBL" id="ETW10159.1"/>
    </source>
</evidence>
<dbReference type="VEuPathDB" id="FungiDB:H310_00529"/>
<proteinExistence type="predicted"/>
<dbReference type="PANTHER" id="PTHR34966">
    <property type="entry name" value="OSJNBA0043L24.15 PROTEIN"/>
    <property type="match status" value="1"/>
</dbReference>
<evidence type="ECO:0000256" key="1">
    <source>
        <dbReference type="SAM" id="MobiDB-lite"/>
    </source>
</evidence>
<reference evidence="2" key="1">
    <citation type="submission" date="2013-12" db="EMBL/GenBank/DDBJ databases">
        <title>The Genome Sequence of Aphanomyces invadans NJM9701.</title>
        <authorList>
            <consortium name="The Broad Institute Genomics Platform"/>
            <person name="Russ C."/>
            <person name="Tyler B."/>
            <person name="van West P."/>
            <person name="Dieguez-Uribeondo J."/>
            <person name="Young S.K."/>
            <person name="Zeng Q."/>
            <person name="Gargeya S."/>
            <person name="Fitzgerald M."/>
            <person name="Abouelleil A."/>
            <person name="Alvarado L."/>
            <person name="Chapman S.B."/>
            <person name="Gainer-Dewar J."/>
            <person name="Goldberg J."/>
            <person name="Griggs A."/>
            <person name="Gujja S."/>
            <person name="Hansen M."/>
            <person name="Howarth C."/>
            <person name="Imamovic A."/>
            <person name="Ireland A."/>
            <person name="Larimer J."/>
            <person name="McCowan C."/>
            <person name="Murphy C."/>
            <person name="Pearson M."/>
            <person name="Poon T.W."/>
            <person name="Priest M."/>
            <person name="Roberts A."/>
            <person name="Saif S."/>
            <person name="Shea T."/>
            <person name="Sykes S."/>
            <person name="Wortman J."/>
            <person name="Nusbaum C."/>
            <person name="Birren B."/>
        </authorList>
    </citation>
    <scope>NUCLEOTIDE SEQUENCE [LARGE SCALE GENOMIC DNA]</scope>
    <source>
        <strain evidence="2">NJM9701</strain>
    </source>
</reference>
<feature type="region of interest" description="Disordered" evidence="1">
    <location>
        <begin position="1"/>
        <end position="20"/>
    </location>
</feature>